<dbReference type="InterPro" id="IPR036047">
    <property type="entry name" value="F-box-like_dom_sf"/>
</dbReference>
<dbReference type="GeneID" id="4363390"/>
<evidence type="ECO:0000259" key="3">
    <source>
        <dbReference type="PROSITE" id="PS50181"/>
    </source>
</evidence>
<protein>
    <submittedName>
        <fullName evidence="4">F-box domain protein</fullName>
    </submittedName>
</protein>
<organismHost>
    <name type="scientific">Crocodylus niloticus</name>
    <name type="common">Nile crocodile</name>
    <name type="synonym">African crocodile</name>
    <dbReference type="NCBI Taxonomy" id="8501"/>
</organismHost>
<proteinExistence type="predicted"/>
<reference evidence="4 5" key="1">
    <citation type="journal article" date="2006" name="J. Virol.">
        <title>Genome of crocodilepox virus.</title>
        <authorList>
            <person name="Afonso C.L."/>
            <person name="Tulman E.R."/>
            <person name="Delhon G."/>
            <person name="Lu Z."/>
            <person name="Viljoen G.J."/>
            <person name="Wallace D.B."/>
            <person name="Kutish G.F."/>
            <person name="Rock D.L."/>
        </authorList>
    </citation>
    <scope>NUCLEOTIDE SEQUENCE [LARGE SCALE GENOMIC DNA]</scope>
    <source>
        <strain evidence="5">Isolate Crocodylus niloticus/Zimbabwe/Ume/2001</strain>
    </source>
</reference>
<dbReference type="InterPro" id="IPR001810">
    <property type="entry name" value="F-box_dom"/>
</dbReference>
<evidence type="ECO:0000313" key="5">
    <source>
        <dbReference type="Proteomes" id="UP000011300"/>
    </source>
</evidence>
<dbReference type="PROSITE" id="PS50181">
    <property type="entry name" value="FBOX"/>
    <property type="match status" value="1"/>
</dbReference>
<dbReference type="Pfam" id="PF12937">
    <property type="entry name" value="F-box-like"/>
    <property type="match status" value="1"/>
</dbReference>
<evidence type="ECO:0000313" key="4">
    <source>
        <dbReference type="EMBL" id="ABJ08901.1"/>
    </source>
</evidence>
<dbReference type="SUPFAM" id="SSF81383">
    <property type="entry name" value="F-box domain"/>
    <property type="match status" value="1"/>
</dbReference>
<dbReference type="Proteomes" id="UP000011300">
    <property type="component" value="Segment"/>
</dbReference>
<organismHost>
    <name type="scientific">Crocodylus johnstoni</name>
    <name type="common">Australian freshwater crocodile</name>
    <dbReference type="NCBI Taxonomy" id="184234"/>
</organismHost>
<dbReference type="KEGG" id="vg:4363390"/>
<keyword evidence="5" id="KW-1185">Reference proteome</keyword>
<feature type="domain" description="F-box" evidence="3">
    <location>
        <begin position="6"/>
        <end position="52"/>
    </location>
</feature>
<gene>
    <name evidence="4" type="ORF">CRV010</name>
</gene>
<organismHost>
    <name type="scientific">Crocodylus porosus</name>
    <name type="common">Saltwater crocodile</name>
    <name type="synonym">Estuarine crocodile</name>
    <dbReference type="NCBI Taxonomy" id="8502"/>
</organismHost>
<accession>Q06ZX0</accession>
<dbReference type="EMBL" id="DQ356948">
    <property type="protein sequence ID" value="ABJ08901.1"/>
    <property type="molecule type" value="Genomic_DNA"/>
</dbReference>
<dbReference type="RefSeq" id="YP_784200.1">
    <property type="nucleotide sequence ID" value="NC_008030.1"/>
</dbReference>
<feature type="compositionally biased region" description="Low complexity" evidence="2">
    <location>
        <begin position="212"/>
        <end position="221"/>
    </location>
</feature>
<feature type="compositionally biased region" description="Acidic residues" evidence="2">
    <location>
        <begin position="222"/>
        <end position="257"/>
    </location>
</feature>
<feature type="region of interest" description="Disordered" evidence="2">
    <location>
        <begin position="201"/>
        <end position="276"/>
    </location>
</feature>
<sequence length="276" mass="30146">MPPVDATTAEDLPHDFLLDAMMLLGDEDLRACRATCSRWRLILASSYFWARRCRLRFGFVPAAPRGEPKLDLGRLYARFPAGNLVPEEYRRRGALMVKLDLAMIGCHPAVMSRLPRIKLADNVAVVRQEGRLAYQLMIILRASDGRPLDLYTTGFVEATVVSVRHAFPRTTCAVASVDIFRDVIGDGELDLRLAFRDVESDADAGGSGGPGAEQAPEPVGDAGDDSNSDSDSDSDSDDESEHDADDERNDTDDEPDAVDGPGDLQVERAPDEPAQQ</sequence>
<name>Q06ZX0_CPRVZ</name>
<feature type="compositionally biased region" description="Basic and acidic residues" evidence="2">
    <location>
        <begin position="265"/>
        <end position="276"/>
    </location>
</feature>
<evidence type="ECO:0000256" key="1">
    <source>
        <dbReference type="ARBA" id="ARBA00023043"/>
    </source>
</evidence>
<dbReference type="Gene3D" id="1.20.1280.50">
    <property type="match status" value="1"/>
</dbReference>
<keyword evidence="1" id="KW-0040">ANK repeat</keyword>
<organism evidence="4 5">
    <name type="scientific">Nile crocodilepox virus (isolate Crocodylus niloticus/Zimbabwe/Ume/2001)</name>
    <name type="common">CRV</name>
    <dbReference type="NCBI Taxonomy" id="1289473"/>
    <lineage>
        <taxon>Viruses</taxon>
        <taxon>Varidnaviria</taxon>
        <taxon>Bamfordvirae</taxon>
        <taxon>Nucleocytoviricota</taxon>
        <taxon>Pokkesviricetes</taxon>
        <taxon>Chitovirales</taxon>
        <taxon>Poxviridae</taxon>
        <taxon>Chordopoxvirinae</taxon>
        <taxon>Crocodylidpoxvirus</taxon>
        <taxon>Crocodylidpoxvirus nilecrocodilepox</taxon>
        <taxon>Nile crocodilepox virus</taxon>
    </lineage>
</organism>
<evidence type="ECO:0000256" key="2">
    <source>
        <dbReference type="SAM" id="MobiDB-lite"/>
    </source>
</evidence>